<feature type="chain" id="PRO_5045709247" evidence="1">
    <location>
        <begin position="27"/>
        <end position="95"/>
    </location>
</feature>
<comment type="caution">
    <text evidence="2">The sequence shown here is derived from an EMBL/GenBank/DDBJ whole genome shotgun (WGS) entry which is preliminary data.</text>
</comment>
<organism evidence="2 3">
    <name type="scientific">Paractinoplanes deccanensis</name>
    <dbReference type="NCBI Taxonomy" id="113561"/>
    <lineage>
        <taxon>Bacteria</taxon>
        <taxon>Bacillati</taxon>
        <taxon>Actinomycetota</taxon>
        <taxon>Actinomycetes</taxon>
        <taxon>Micromonosporales</taxon>
        <taxon>Micromonosporaceae</taxon>
        <taxon>Paractinoplanes</taxon>
    </lineage>
</organism>
<accession>A0ABQ3XVL8</accession>
<feature type="signal peptide" evidence="1">
    <location>
        <begin position="1"/>
        <end position="26"/>
    </location>
</feature>
<evidence type="ECO:0000256" key="1">
    <source>
        <dbReference type="SAM" id="SignalP"/>
    </source>
</evidence>
<gene>
    <name evidence="2" type="ORF">Ade02nite_04330</name>
</gene>
<protein>
    <submittedName>
        <fullName evidence="2">Uncharacterized protein</fullName>
    </submittedName>
</protein>
<dbReference type="EMBL" id="BOMI01000006">
    <property type="protein sequence ID" value="GID71792.1"/>
    <property type="molecule type" value="Genomic_DNA"/>
</dbReference>
<evidence type="ECO:0000313" key="3">
    <source>
        <dbReference type="Proteomes" id="UP000609879"/>
    </source>
</evidence>
<name>A0ABQ3XVL8_9ACTN</name>
<evidence type="ECO:0000313" key="2">
    <source>
        <dbReference type="EMBL" id="GID71792.1"/>
    </source>
</evidence>
<dbReference type="Proteomes" id="UP000609879">
    <property type="component" value="Unassembled WGS sequence"/>
</dbReference>
<reference evidence="2 3" key="1">
    <citation type="submission" date="2021-01" db="EMBL/GenBank/DDBJ databases">
        <title>Whole genome shotgun sequence of Actinoplanes deccanensis NBRC 13994.</title>
        <authorList>
            <person name="Komaki H."/>
            <person name="Tamura T."/>
        </authorList>
    </citation>
    <scope>NUCLEOTIDE SEQUENCE [LARGE SCALE GENOMIC DNA]</scope>
    <source>
        <strain evidence="2 3">NBRC 13994</strain>
    </source>
</reference>
<keyword evidence="1" id="KW-0732">Signal</keyword>
<proteinExistence type="predicted"/>
<dbReference type="RefSeq" id="WP_203759776.1">
    <property type="nucleotide sequence ID" value="NZ_BAAABO010000004.1"/>
</dbReference>
<sequence>MRIRSAFAFAAAGAVAVLGLAAPAQATVNIGNVDVTVTEIASGNEYYLLQNVSVLQAAQVCQVNVDVVTATLLGGNYAKCSSKTNNHQKAWIKKH</sequence>
<keyword evidence="3" id="KW-1185">Reference proteome</keyword>